<evidence type="ECO:0000256" key="3">
    <source>
        <dbReference type="ARBA" id="ARBA00022448"/>
    </source>
</evidence>
<dbReference type="InterPro" id="IPR039424">
    <property type="entry name" value="SBP_5"/>
</dbReference>
<evidence type="ECO:0000256" key="1">
    <source>
        <dbReference type="ARBA" id="ARBA00004196"/>
    </source>
</evidence>
<dbReference type="PIRSF" id="PIRSF002741">
    <property type="entry name" value="MppA"/>
    <property type="match status" value="1"/>
</dbReference>
<dbReference type="InterPro" id="IPR030678">
    <property type="entry name" value="Peptide/Ni-bd"/>
</dbReference>
<dbReference type="PANTHER" id="PTHR30290:SF10">
    <property type="entry name" value="PERIPLASMIC OLIGOPEPTIDE-BINDING PROTEIN-RELATED"/>
    <property type="match status" value="1"/>
</dbReference>
<comment type="similarity">
    <text evidence="2">Belongs to the bacterial solute-binding protein 5 family.</text>
</comment>
<dbReference type="GO" id="GO:0043190">
    <property type="term" value="C:ATP-binding cassette (ABC) transporter complex"/>
    <property type="evidence" value="ECO:0007669"/>
    <property type="project" value="InterPro"/>
</dbReference>
<evidence type="ECO:0000259" key="6">
    <source>
        <dbReference type="Pfam" id="PF00496"/>
    </source>
</evidence>
<comment type="subcellular location">
    <subcellularLocation>
        <location evidence="1">Cell envelope</location>
    </subcellularLocation>
</comment>
<evidence type="ECO:0000313" key="7">
    <source>
        <dbReference type="EMBL" id="RKQ58826.1"/>
    </source>
</evidence>
<evidence type="ECO:0000256" key="4">
    <source>
        <dbReference type="ARBA" id="ARBA00022729"/>
    </source>
</evidence>
<comment type="caution">
    <text evidence="7">The sequence shown here is derived from an EMBL/GenBank/DDBJ whole genome shotgun (WGS) entry which is preliminary data.</text>
</comment>
<feature type="domain" description="Solute-binding protein family 5" evidence="6">
    <location>
        <begin position="71"/>
        <end position="508"/>
    </location>
</feature>
<evidence type="ECO:0000256" key="5">
    <source>
        <dbReference type="SAM" id="SignalP"/>
    </source>
</evidence>
<name>A0A495BCX1_VOGIN</name>
<feature type="chain" id="PRO_5019795007" evidence="5">
    <location>
        <begin position="21"/>
        <end position="590"/>
    </location>
</feature>
<accession>A0A495BCX1</accession>
<proteinExistence type="inferred from homology"/>
<dbReference type="GO" id="GO:1904680">
    <property type="term" value="F:peptide transmembrane transporter activity"/>
    <property type="evidence" value="ECO:0007669"/>
    <property type="project" value="TreeGrafter"/>
</dbReference>
<dbReference type="Pfam" id="PF00496">
    <property type="entry name" value="SBP_bac_5"/>
    <property type="match status" value="1"/>
</dbReference>
<keyword evidence="4 5" id="KW-0732">Signal</keyword>
<gene>
    <name evidence="7" type="ORF">C8E02_1801</name>
</gene>
<keyword evidence="3" id="KW-0813">Transport</keyword>
<dbReference type="PANTHER" id="PTHR30290">
    <property type="entry name" value="PERIPLASMIC BINDING COMPONENT OF ABC TRANSPORTER"/>
    <property type="match status" value="1"/>
</dbReference>
<evidence type="ECO:0000256" key="2">
    <source>
        <dbReference type="ARBA" id="ARBA00005695"/>
    </source>
</evidence>
<sequence>MNQHALLATLAALVLLPAQAADMNKVLRVALNAPETGFDPAKVSDLYSSTVTENIFDPLVTYDYLARPAKLIPNTVSALPTISADGKVYTFRLRPGIHFATDPAFKGKKRELTAADYAYSIKRHLDPSIHSPWSFLVDGRFVGGNELVKAAGKGALNYDAPLAGIKVLDRYTLQLTLTATNFNYLPILAMPAFGAVAREVIEAHRDNTNAHPVGTGPYLLKEWKPGSRIVLEANPGFRKVVFNATPGNDPVDKAVVQALQGKTLPQLGRIEISVIEEEQPLWLSFLNRQLDVSGIPQAALQSALVIDPKNPLKVRLAEQYARQGIQLQRQLLPEVTFHFFNMQDPVVGGDSKDKIALRRAIAMSFPVSEAIASIRRGQAVPMNYIVPPGVAGHNPAFRGAPKFDPAAANALLDRFGYRVGSDGYRTRPDGKPLAIELACGTSALDKQWNEYWQKTFDTLKIRLGFRQGKWNELSKANHQGKLQMWGMAWGADYPDGENFMQLLYGRNAGDSNAADFKNADYDRLFEASLKLPHGSQRNQLYDAMNKIAVAQQPWIFGDIRMRSTLAHSYVKGLKLHPLLNTSWRYLDLQK</sequence>
<dbReference type="CDD" id="cd08505">
    <property type="entry name" value="PBP2_NikA_DppA_OppA_like_18"/>
    <property type="match status" value="1"/>
</dbReference>
<feature type="signal peptide" evidence="5">
    <location>
        <begin position="1"/>
        <end position="20"/>
    </location>
</feature>
<dbReference type="Gene3D" id="3.40.190.10">
    <property type="entry name" value="Periplasmic binding protein-like II"/>
    <property type="match status" value="1"/>
</dbReference>
<dbReference type="InterPro" id="IPR000914">
    <property type="entry name" value="SBP_5_dom"/>
</dbReference>
<dbReference type="EMBL" id="RBID01000014">
    <property type="protein sequence ID" value="RKQ58826.1"/>
    <property type="molecule type" value="Genomic_DNA"/>
</dbReference>
<reference evidence="7 8" key="1">
    <citation type="submission" date="2018-10" db="EMBL/GenBank/DDBJ databases">
        <title>Genomic Encyclopedia of Type Strains, Phase IV (KMG-IV): sequencing the most valuable type-strain genomes for metagenomic binning, comparative biology and taxonomic classification.</title>
        <authorList>
            <person name="Goeker M."/>
        </authorList>
    </citation>
    <scope>NUCLEOTIDE SEQUENCE [LARGE SCALE GENOMIC DNA]</scope>
    <source>
        <strain evidence="7 8">DSM 3303</strain>
    </source>
</reference>
<dbReference type="RefSeq" id="WP_120810490.1">
    <property type="nucleotide sequence ID" value="NZ_RBID01000014.1"/>
</dbReference>
<dbReference type="AlphaFoldDB" id="A0A495BCX1"/>
<dbReference type="SUPFAM" id="SSF53850">
    <property type="entry name" value="Periplasmic binding protein-like II"/>
    <property type="match status" value="1"/>
</dbReference>
<dbReference type="Proteomes" id="UP000279384">
    <property type="component" value="Unassembled WGS sequence"/>
</dbReference>
<dbReference type="Gene3D" id="3.10.105.10">
    <property type="entry name" value="Dipeptide-binding Protein, Domain 3"/>
    <property type="match status" value="1"/>
</dbReference>
<protein>
    <submittedName>
        <fullName evidence="7">ABC-type oligopeptide transport system substrate-binding subunit</fullName>
    </submittedName>
</protein>
<organism evidence="7 8">
    <name type="scientific">Vogesella indigofera</name>
    <name type="common">Pseudomonas indigofera</name>
    <dbReference type="NCBI Taxonomy" id="45465"/>
    <lineage>
        <taxon>Bacteria</taxon>
        <taxon>Pseudomonadati</taxon>
        <taxon>Pseudomonadota</taxon>
        <taxon>Betaproteobacteria</taxon>
        <taxon>Neisseriales</taxon>
        <taxon>Chromobacteriaceae</taxon>
        <taxon>Vogesella</taxon>
    </lineage>
</organism>
<evidence type="ECO:0000313" key="8">
    <source>
        <dbReference type="Proteomes" id="UP000279384"/>
    </source>
</evidence>
<dbReference type="GO" id="GO:0015833">
    <property type="term" value="P:peptide transport"/>
    <property type="evidence" value="ECO:0007669"/>
    <property type="project" value="TreeGrafter"/>
</dbReference>
<dbReference type="GO" id="GO:0030288">
    <property type="term" value="C:outer membrane-bounded periplasmic space"/>
    <property type="evidence" value="ECO:0007669"/>
    <property type="project" value="UniProtKB-ARBA"/>
</dbReference>